<proteinExistence type="inferred from homology"/>
<dbReference type="InterPro" id="IPR006600">
    <property type="entry name" value="HTH_CenpB_DNA-bd_dom"/>
</dbReference>
<accession>A0A8H4ZZ96</accession>
<evidence type="ECO:0000256" key="8">
    <source>
        <dbReference type="ARBA" id="ARBA00029436"/>
    </source>
</evidence>
<comment type="pathway">
    <text evidence="9">Amino-acid biosynthesis; L-isoleucine biosynthesis; L-isoleucine from 2-oxobutanoate: step 3/4.</text>
</comment>
<sequence>MSTNSAREDTAPTRHYVEFPRLSSDAKNGENLALNRYSTFITRNHDFPPAKAMLYAAGVPDEHTMQTSPHVGIASVAWEGNPCNMHLGDLGKTIKTSVQNEGFLGWQYHTIGMRFSLQSREIIADSIETMTCAQAHDACIVVPGCDKNIPGCVMGIIRHNRPSVFVYGGTQRGGFSKLLKRPIDINTPSEARGAYMLGTIKDWLKNGNASADEIISDIEKNSVPGPGACGGMYTANSLATVIETLGLSVPGSSSAPASSPTKLRECSRTGTIIRTCLEKDIRPSSLLTRASFDNALVMTMAVGGSTNAVLHVLAMAKTANVDLTLDDFQRASNKTPFIANMAPSGKYMMEDLYDIGGIPSVMKLLVAAGLLDGSTMTVTGKTLAENIESWPSLPQGQEVIRSLDNPIKASGHIEILRGNIAPGGAVAKITGKEGSRFVGKAMVFNKEGFLCTALDQGKVPHDENVVLVVRYEGPKGGPGMPEQLRASGTLKGGGYTNVSLITDGRYSGASHGFIVGHIVPEAALGGPIAVIQDGDVISIDAETNRIEMLHVTDEEIKQRLKAWNPPDMPVRRGTLANLRRAASIYTVSWKTLGRRQKGIQSQRDATPKSRKLFDLEEQTIVQFILDLDSRGFPPRLRCVEEMANRLLADRDAPPVGKRWASNFIKRHKELKTRFFRRYDYQRDKYEDPTEIQKWFKLVENTVAKYGIDLADIYNFDEVGFLMGMIASGVIVIGSKRRARPNSVQLGSR</sequence>
<dbReference type="FunFam" id="3.50.30.80:FF:000001">
    <property type="entry name" value="Dihydroxy-acid dehydratase"/>
    <property type="match status" value="1"/>
</dbReference>
<keyword evidence="4" id="KW-0411">Iron-sulfur</keyword>
<dbReference type="GO" id="GO:0003677">
    <property type="term" value="F:DNA binding"/>
    <property type="evidence" value="ECO:0007669"/>
    <property type="project" value="UniProtKB-KW"/>
</dbReference>
<evidence type="ECO:0000256" key="7">
    <source>
        <dbReference type="ARBA" id="ARBA00029304"/>
    </source>
</evidence>
<comment type="cofactor">
    <cofactor evidence="11">
        <name>[2Fe-2S] cluster</name>
        <dbReference type="ChEBI" id="CHEBI:190135"/>
    </cofactor>
</comment>
<dbReference type="InterPro" id="IPR000581">
    <property type="entry name" value="ILV_EDD_N"/>
</dbReference>
<dbReference type="PROSITE" id="PS51253">
    <property type="entry name" value="HTH_CENPB"/>
    <property type="match status" value="1"/>
</dbReference>
<evidence type="ECO:0000256" key="9">
    <source>
        <dbReference type="ARBA" id="ARBA00029437"/>
    </source>
</evidence>
<dbReference type="EC" id="4.2.1.9" evidence="10"/>
<dbReference type="GO" id="GO:0051536">
    <property type="term" value="F:iron-sulfur cluster binding"/>
    <property type="evidence" value="ECO:0007669"/>
    <property type="project" value="UniProtKB-KW"/>
</dbReference>
<dbReference type="GO" id="GO:0046872">
    <property type="term" value="F:metal ion binding"/>
    <property type="evidence" value="ECO:0007669"/>
    <property type="project" value="UniProtKB-KW"/>
</dbReference>
<keyword evidence="5" id="KW-0238">DNA-binding</keyword>
<dbReference type="EMBL" id="JAAFOW010002980">
    <property type="protein sequence ID" value="KAF5255793.1"/>
    <property type="molecule type" value="Genomic_DNA"/>
</dbReference>
<comment type="catalytic activity">
    <reaction evidence="7">
        <text>(2R)-2,3-dihydroxy-3-methylbutanoate = 3-methyl-2-oxobutanoate + H2O</text>
        <dbReference type="Rhea" id="RHEA:24809"/>
        <dbReference type="ChEBI" id="CHEBI:11851"/>
        <dbReference type="ChEBI" id="CHEBI:15377"/>
        <dbReference type="ChEBI" id="CHEBI:49072"/>
        <dbReference type="EC" id="4.2.1.9"/>
    </reaction>
    <physiologicalReaction direction="left-to-right" evidence="7">
        <dbReference type="Rhea" id="RHEA:24810"/>
    </physiologicalReaction>
</comment>
<dbReference type="InterPro" id="IPR050165">
    <property type="entry name" value="DHAD_IlvD/Edd"/>
</dbReference>
<dbReference type="GO" id="GO:0005739">
    <property type="term" value="C:mitochondrion"/>
    <property type="evidence" value="ECO:0007669"/>
    <property type="project" value="TreeGrafter"/>
</dbReference>
<evidence type="ECO:0000256" key="12">
    <source>
        <dbReference type="ARBA" id="ARBA00052865"/>
    </source>
</evidence>
<comment type="catalytic activity">
    <reaction evidence="12">
        <text>(2R,3R)-2,3-dihydroxy-3-methylpentanoate = (S)-3-methyl-2-oxopentanoate + H2O</text>
        <dbReference type="Rhea" id="RHEA:27694"/>
        <dbReference type="ChEBI" id="CHEBI:15377"/>
        <dbReference type="ChEBI" id="CHEBI:35146"/>
        <dbReference type="ChEBI" id="CHEBI:49258"/>
        <dbReference type="EC" id="4.2.1.9"/>
    </reaction>
    <physiologicalReaction direction="left-to-right" evidence="12">
        <dbReference type="Rhea" id="RHEA:27695"/>
    </physiologicalReaction>
</comment>
<protein>
    <recommendedName>
        <fullName evidence="10">dihydroxy-acid dehydratase</fullName>
        <ecNumber evidence="10">4.2.1.9</ecNumber>
    </recommendedName>
</protein>
<dbReference type="PANTHER" id="PTHR21000:SF13">
    <property type="entry name" value="DIHYDROXY-ACID DEHYDRATASE"/>
    <property type="match status" value="1"/>
</dbReference>
<evidence type="ECO:0000256" key="11">
    <source>
        <dbReference type="ARBA" id="ARBA00034078"/>
    </source>
</evidence>
<evidence type="ECO:0000259" key="13">
    <source>
        <dbReference type="PROSITE" id="PS51253"/>
    </source>
</evidence>
<evidence type="ECO:0000256" key="1">
    <source>
        <dbReference type="ARBA" id="ARBA00006486"/>
    </source>
</evidence>
<feature type="domain" description="HTH CENPB-type" evidence="13">
    <location>
        <begin position="604"/>
        <end position="673"/>
    </location>
</feature>
<evidence type="ECO:0000256" key="5">
    <source>
        <dbReference type="ARBA" id="ARBA00023125"/>
    </source>
</evidence>
<dbReference type="Proteomes" id="UP000558688">
    <property type="component" value="Unassembled WGS sequence"/>
</dbReference>
<dbReference type="Pfam" id="PF00920">
    <property type="entry name" value="ILVD_EDD_N"/>
    <property type="match status" value="1"/>
</dbReference>
<dbReference type="Pfam" id="PF03221">
    <property type="entry name" value="HTH_Tnp_Tc5"/>
    <property type="match status" value="1"/>
</dbReference>
<evidence type="ECO:0000313" key="14">
    <source>
        <dbReference type="EMBL" id="KAF5255793.1"/>
    </source>
</evidence>
<keyword evidence="2" id="KW-0479">Metal-binding</keyword>
<dbReference type="Gene3D" id="3.50.30.80">
    <property type="entry name" value="IlvD/EDD C-terminal domain-like"/>
    <property type="match status" value="1"/>
</dbReference>
<keyword evidence="3" id="KW-0408">Iron</keyword>
<evidence type="ECO:0000313" key="15">
    <source>
        <dbReference type="Proteomes" id="UP000558688"/>
    </source>
</evidence>
<gene>
    <name evidence="14" type="ORF">FOXYS1_13769</name>
</gene>
<evidence type="ECO:0000256" key="4">
    <source>
        <dbReference type="ARBA" id="ARBA00023014"/>
    </source>
</evidence>
<comment type="pathway">
    <text evidence="8">Amino-acid biosynthesis; L-valine biosynthesis; L-valine from pyruvate: step 3/4.</text>
</comment>
<keyword evidence="6" id="KW-0456">Lyase</keyword>
<evidence type="ECO:0000256" key="2">
    <source>
        <dbReference type="ARBA" id="ARBA00022723"/>
    </source>
</evidence>
<dbReference type="InterPro" id="IPR056740">
    <property type="entry name" value="ILV_EDD_C"/>
</dbReference>
<evidence type="ECO:0000256" key="6">
    <source>
        <dbReference type="ARBA" id="ARBA00023239"/>
    </source>
</evidence>
<dbReference type="InterPro" id="IPR042096">
    <property type="entry name" value="Dihydro-acid_dehy_C"/>
</dbReference>
<organism evidence="14 15">
    <name type="scientific">Fusarium oxysporum</name>
    <name type="common">Fusarium vascular wilt</name>
    <dbReference type="NCBI Taxonomy" id="5507"/>
    <lineage>
        <taxon>Eukaryota</taxon>
        <taxon>Fungi</taxon>
        <taxon>Dikarya</taxon>
        <taxon>Ascomycota</taxon>
        <taxon>Pezizomycotina</taxon>
        <taxon>Sordariomycetes</taxon>
        <taxon>Hypocreomycetidae</taxon>
        <taxon>Hypocreales</taxon>
        <taxon>Nectriaceae</taxon>
        <taxon>Fusarium</taxon>
        <taxon>Fusarium oxysporum species complex</taxon>
    </lineage>
</organism>
<dbReference type="GO" id="GO:0004160">
    <property type="term" value="F:dihydroxy-acid dehydratase activity"/>
    <property type="evidence" value="ECO:0007669"/>
    <property type="project" value="UniProtKB-EC"/>
</dbReference>
<dbReference type="InterPro" id="IPR037237">
    <property type="entry name" value="IlvD/EDD_N"/>
</dbReference>
<comment type="caution">
    <text evidence="14">The sequence shown here is derived from an EMBL/GenBank/DDBJ whole genome shotgun (WGS) entry which is preliminary data.</text>
</comment>
<dbReference type="PROSITE" id="PS00887">
    <property type="entry name" value="ILVD_EDD_2"/>
    <property type="match status" value="1"/>
</dbReference>
<name>A0A8H4ZZ96_FUSOX</name>
<dbReference type="GO" id="GO:0009082">
    <property type="term" value="P:branched-chain amino acid biosynthetic process"/>
    <property type="evidence" value="ECO:0007669"/>
    <property type="project" value="TreeGrafter"/>
</dbReference>
<dbReference type="Pfam" id="PF24877">
    <property type="entry name" value="ILV_EDD_C"/>
    <property type="match status" value="1"/>
</dbReference>
<dbReference type="PANTHER" id="PTHR21000">
    <property type="entry name" value="DIHYDROXY-ACID DEHYDRATASE DAD"/>
    <property type="match status" value="1"/>
</dbReference>
<comment type="similarity">
    <text evidence="1">Belongs to the IlvD/Edd family.</text>
</comment>
<dbReference type="InterPro" id="IPR020558">
    <property type="entry name" value="DiOHA_6PGluconate_deHydtase_CS"/>
</dbReference>
<dbReference type="PROSITE" id="PS00886">
    <property type="entry name" value="ILVD_EDD_1"/>
    <property type="match status" value="1"/>
</dbReference>
<evidence type="ECO:0000256" key="10">
    <source>
        <dbReference type="ARBA" id="ARBA00029490"/>
    </source>
</evidence>
<dbReference type="AlphaFoldDB" id="A0A8H4ZZ96"/>
<dbReference type="SMART" id="SM00674">
    <property type="entry name" value="CENPB"/>
    <property type="match status" value="1"/>
</dbReference>
<evidence type="ECO:0000256" key="3">
    <source>
        <dbReference type="ARBA" id="ARBA00023004"/>
    </source>
</evidence>
<reference evidence="14" key="1">
    <citation type="submission" date="2020-02" db="EMBL/GenBank/DDBJ databases">
        <title>Identification and distribution of gene clusters putatively required for synthesis of sphingolipid metabolism inhibitors in phylogenetically diverse species of the filamentous fungus Fusarium.</title>
        <authorList>
            <person name="Kim H.-S."/>
            <person name="Busman M."/>
            <person name="Brown D.W."/>
            <person name="Divon H."/>
            <person name="Uhlig S."/>
            <person name="Proctor R.H."/>
        </authorList>
    </citation>
    <scope>NUCLEOTIDE SEQUENCE [LARGE SCALE GENOMIC DNA]</scope>
    <source>
        <strain evidence="14">NRRL 39464</strain>
    </source>
</reference>
<dbReference type="SUPFAM" id="SSF143975">
    <property type="entry name" value="IlvD/EDD N-terminal domain-like"/>
    <property type="match status" value="1"/>
</dbReference>
<dbReference type="SUPFAM" id="SSF52016">
    <property type="entry name" value="LeuD/IlvD-like"/>
    <property type="match status" value="1"/>
</dbReference>